<accession>A0A0F9QQ90</accession>
<dbReference type="AlphaFoldDB" id="A0A0F9QQ90"/>
<evidence type="ECO:0000313" key="1">
    <source>
        <dbReference type="EMBL" id="KKN07458.1"/>
    </source>
</evidence>
<reference evidence="1" key="1">
    <citation type="journal article" date="2015" name="Nature">
        <title>Complex archaea that bridge the gap between prokaryotes and eukaryotes.</title>
        <authorList>
            <person name="Spang A."/>
            <person name="Saw J.H."/>
            <person name="Jorgensen S.L."/>
            <person name="Zaremba-Niedzwiedzka K."/>
            <person name="Martijn J."/>
            <person name="Lind A.E."/>
            <person name="van Eijk R."/>
            <person name="Schleper C."/>
            <person name="Guy L."/>
            <person name="Ettema T.J."/>
        </authorList>
    </citation>
    <scope>NUCLEOTIDE SEQUENCE</scope>
</reference>
<proteinExistence type="predicted"/>
<name>A0A0F9QQ90_9ZZZZ</name>
<sequence>MKWIIIKQIEAAAKKSDKVAISISKKHWWQVFTATKQELIKGYLDGKVDIWGQYCALCKRFGDDWGNCGNCPLKDVNTGCCREWEIATELWTPEDGHRWKHRAFQKAAKVMYKRLCNLSSK</sequence>
<comment type="caution">
    <text evidence="1">The sequence shown here is derived from an EMBL/GenBank/DDBJ whole genome shotgun (WGS) entry which is preliminary data.</text>
</comment>
<dbReference type="EMBL" id="LAZR01004569">
    <property type="protein sequence ID" value="KKN07458.1"/>
    <property type="molecule type" value="Genomic_DNA"/>
</dbReference>
<organism evidence="1">
    <name type="scientific">marine sediment metagenome</name>
    <dbReference type="NCBI Taxonomy" id="412755"/>
    <lineage>
        <taxon>unclassified sequences</taxon>
        <taxon>metagenomes</taxon>
        <taxon>ecological metagenomes</taxon>
    </lineage>
</organism>
<protein>
    <submittedName>
        <fullName evidence="1">Uncharacterized protein</fullName>
    </submittedName>
</protein>
<gene>
    <name evidence="1" type="ORF">LCGC14_1066840</name>
</gene>